<gene>
    <name evidence="1" type="ORF">CSR02_02650</name>
</gene>
<proteinExistence type="predicted"/>
<keyword evidence="2" id="KW-1185">Reference proteome</keyword>
<evidence type="ECO:0000313" key="1">
    <source>
        <dbReference type="EMBL" id="PHY95163.1"/>
    </source>
</evidence>
<protein>
    <submittedName>
        <fullName evidence="1">Uncharacterized protein</fullName>
    </submittedName>
</protein>
<comment type="caution">
    <text evidence="1">The sequence shown here is derived from an EMBL/GenBank/DDBJ whole genome shotgun (WGS) entry which is preliminary data.</text>
</comment>
<dbReference type="RefSeq" id="WP_099540463.1">
    <property type="nucleotide sequence ID" value="NZ_PEBQ01000030.1"/>
</dbReference>
<sequence length="69" mass="7167">MENPFCLVPAEINSWSIQMVGGLGTPFVAGIESSFHGLGKRMMDVAGSGDNATARIPVFQKNTNAGVAA</sequence>
<name>A0A2G4RF13_9PROT</name>
<reference evidence="1 2" key="1">
    <citation type="submission" date="2017-10" db="EMBL/GenBank/DDBJ databases">
        <title>Genomic analysis of the genus Acetobacter.</title>
        <authorList>
            <person name="Kim K.H."/>
            <person name="Chun B.H."/>
            <person name="Son A.R."/>
            <person name="Jeon C.O."/>
        </authorList>
    </citation>
    <scope>NUCLEOTIDE SEQUENCE [LARGE SCALE GENOMIC DNA]</scope>
    <source>
        <strain evidence="1 2">LHT 2458</strain>
    </source>
</reference>
<evidence type="ECO:0000313" key="2">
    <source>
        <dbReference type="Proteomes" id="UP000228751"/>
    </source>
</evidence>
<dbReference type="Proteomes" id="UP000228751">
    <property type="component" value="Unassembled WGS sequence"/>
</dbReference>
<organism evidence="1 2">
    <name type="scientific">Acetobacter pomorum</name>
    <dbReference type="NCBI Taxonomy" id="65959"/>
    <lineage>
        <taxon>Bacteria</taxon>
        <taxon>Pseudomonadati</taxon>
        <taxon>Pseudomonadota</taxon>
        <taxon>Alphaproteobacteria</taxon>
        <taxon>Acetobacterales</taxon>
        <taxon>Acetobacteraceae</taxon>
        <taxon>Acetobacter</taxon>
    </lineage>
</organism>
<dbReference type="EMBL" id="PEBQ01000030">
    <property type="protein sequence ID" value="PHY95163.1"/>
    <property type="molecule type" value="Genomic_DNA"/>
</dbReference>
<dbReference type="AlphaFoldDB" id="A0A2G4RF13"/>
<accession>A0A2G4RF13</accession>